<dbReference type="Gene3D" id="3.40.50.1820">
    <property type="entry name" value="alpha/beta hydrolase"/>
    <property type="match status" value="1"/>
</dbReference>
<keyword evidence="3" id="KW-0808">Transferase</keyword>
<name>A0A450T8I3_9GAMM</name>
<dbReference type="EMBL" id="CAADEX010000085">
    <property type="protein sequence ID" value="VFJ59669.1"/>
    <property type="molecule type" value="Genomic_DNA"/>
</dbReference>
<dbReference type="GO" id="GO:0016746">
    <property type="term" value="F:acyltransferase activity"/>
    <property type="evidence" value="ECO:0007669"/>
    <property type="project" value="UniProtKB-KW"/>
</dbReference>
<evidence type="ECO:0000256" key="4">
    <source>
        <dbReference type="ARBA" id="ARBA00022752"/>
    </source>
</evidence>
<dbReference type="Pfam" id="PF00561">
    <property type="entry name" value="Abhydrolase_1"/>
    <property type="match status" value="1"/>
</dbReference>
<feature type="domain" description="AB hydrolase-1" evidence="7">
    <location>
        <begin position="68"/>
        <end position="342"/>
    </location>
</feature>
<keyword evidence="5" id="KW-0012">Acyltransferase</keyword>
<dbReference type="AlphaFoldDB" id="A0A450T8I3"/>
<keyword evidence="4" id="KW-0583">PHB biosynthesis</keyword>
<dbReference type="InterPro" id="IPR000073">
    <property type="entry name" value="AB_hydrolase_1"/>
</dbReference>
<evidence type="ECO:0000256" key="6">
    <source>
        <dbReference type="ARBA" id="ARBA00033356"/>
    </source>
</evidence>
<evidence type="ECO:0000259" key="7">
    <source>
        <dbReference type="Pfam" id="PF00561"/>
    </source>
</evidence>
<evidence type="ECO:0000256" key="1">
    <source>
        <dbReference type="ARBA" id="ARBA00004683"/>
    </source>
</evidence>
<evidence type="ECO:0000256" key="2">
    <source>
        <dbReference type="ARBA" id="ARBA00019065"/>
    </source>
</evidence>
<dbReference type="InterPro" id="IPR029058">
    <property type="entry name" value="AB_hydrolase_fold"/>
</dbReference>
<evidence type="ECO:0000256" key="5">
    <source>
        <dbReference type="ARBA" id="ARBA00023315"/>
    </source>
</evidence>
<dbReference type="InterPro" id="IPR051321">
    <property type="entry name" value="PHA/PHB_synthase"/>
</dbReference>
<accession>A0A450T8I3</accession>
<reference evidence="9" key="1">
    <citation type="submission" date="2019-02" db="EMBL/GenBank/DDBJ databases">
        <authorList>
            <person name="Gruber-Vodicka R. H."/>
            <person name="Seah K. B. B."/>
        </authorList>
    </citation>
    <scope>NUCLEOTIDE SEQUENCE</scope>
    <source>
        <strain evidence="9">BECK_DK161</strain>
        <strain evidence="8">BECK_DK47</strain>
    </source>
</reference>
<dbReference type="UniPathway" id="UPA00917"/>
<comment type="pathway">
    <text evidence="1">Biopolymer metabolism; poly-(R)-3-hydroxybutanoate biosynthesis.</text>
</comment>
<dbReference type="PANTHER" id="PTHR36837:SF2">
    <property type="entry name" value="POLY(3-HYDROXYALKANOATE) POLYMERASE SUBUNIT PHAC"/>
    <property type="match status" value="1"/>
</dbReference>
<dbReference type="SUPFAM" id="SSF53474">
    <property type="entry name" value="alpha/beta-Hydrolases"/>
    <property type="match status" value="1"/>
</dbReference>
<dbReference type="EMBL" id="CAADEY010000102">
    <property type="protein sequence ID" value="VFJ63006.1"/>
    <property type="molecule type" value="Genomic_DNA"/>
</dbReference>
<organism evidence="9">
    <name type="scientific">Candidatus Kentrum sp. DK</name>
    <dbReference type="NCBI Taxonomy" id="2126562"/>
    <lineage>
        <taxon>Bacteria</taxon>
        <taxon>Pseudomonadati</taxon>
        <taxon>Pseudomonadota</taxon>
        <taxon>Gammaproteobacteria</taxon>
        <taxon>Candidatus Kentrum</taxon>
    </lineage>
</organism>
<dbReference type="InterPro" id="IPR010125">
    <property type="entry name" value="PHA_synth_III_C"/>
</dbReference>
<proteinExistence type="predicted"/>
<evidence type="ECO:0000313" key="9">
    <source>
        <dbReference type="EMBL" id="VFJ63006.1"/>
    </source>
</evidence>
<evidence type="ECO:0000313" key="8">
    <source>
        <dbReference type="EMBL" id="VFJ59669.1"/>
    </source>
</evidence>
<evidence type="ECO:0000256" key="3">
    <source>
        <dbReference type="ARBA" id="ARBA00022679"/>
    </source>
</evidence>
<gene>
    <name evidence="8" type="ORF">BECKDK2373B_GA0170837_10855</name>
    <name evidence="9" type="ORF">BECKDK2373C_GA0170839_110214</name>
</gene>
<dbReference type="GO" id="GO:0042619">
    <property type="term" value="P:poly-hydroxybutyrate biosynthetic process"/>
    <property type="evidence" value="ECO:0007669"/>
    <property type="project" value="UniProtKB-KW"/>
</dbReference>
<dbReference type="PANTHER" id="PTHR36837">
    <property type="entry name" value="POLY(3-HYDROXYALKANOATE) POLYMERASE SUBUNIT PHAC"/>
    <property type="match status" value="1"/>
</dbReference>
<protein>
    <recommendedName>
        <fullName evidence="2">Poly(3-hydroxyalkanoate) polymerase subunit PhaC</fullName>
    </recommendedName>
    <alternativeName>
        <fullName evidence="6">PHB synthase subunit PhaC</fullName>
    </alternativeName>
</protein>
<sequence>MMIPIHPDDVIREMAEINRKLTKGMEYLADLKEDDVDIATAPKETIYTQDKLRMYRYTPVVDKPEKTPLLIVYALVNRYQVADLQPDRSLVRNLLNQGMDVHLVEWGDPLPADKYLTVDDYVNGYLDDCVEFLRERYKVSGVNILGICQGGTLATCYTALHPEKIKNLVLTVTPIDFHAHEEANTKPHVGLLFKMGKGANVDLMVDAFGNVPADLLNVSFLTVSPFMLNFGKYVDMIDVLDNPKALLNFMRMEKWLFNGPDSAGEAYRQFVKDFLQGNKLVKGEVKLGDKYVDLSNITVPVLNVYATADHLVPPPCTVALGKHVKSKDYEEFAIETGHIGIYVGGKPQSILAPKVAEWLKARA</sequence>
<dbReference type="NCBIfam" id="TIGR01836">
    <property type="entry name" value="PHA_synth_III_C"/>
    <property type="match status" value="1"/>
</dbReference>